<feature type="repeat" description="WD" evidence="3">
    <location>
        <begin position="111"/>
        <end position="154"/>
    </location>
</feature>
<dbReference type="EMBL" id="LUGG01000009">
    <property type="protein sequence ID" value="OBZ72465.1"/>
    <property type="molecule type" value="Genomic_DNA"/>
</dbReference>
<keyword evidence="1 3" id="KW-0853">WD repeat</keyword>
<accession>A0A1C7M678</accession>
<comment type="caution">
    <text evidence="4">The sequence shown here is derived from an EMBL/GenBank/DDBJ whole genome shotgun (WGS) entry which is preliminary data.</text>
</comment>
<evidence type="ECO:0000256" key="3">
    <source>
        <dbReference type="PROSITE-ProRule" id="PRU00221"/>
    </source>
</evidence>
<dbReference type="OrthoDB" id="256303at2759"/>
<feature type="repeat" description="WD" evidence="3">
    <location>
        <begin position="70"/>
        <end position="111"/>
    </location>
</feature>
<dbReference type="InterPro" id="IPR036322">
    <property type="entry name" value="WD40_repeat_dom_sf"/>
</dbReference>
<organism evidence="4 5">
    <name type="scientific">Grifola frondosa</name>
    <name type="common">Maitake</name>
    <name type="synonym">Polyporus frondosus</name>
    <dbReference type="NCBI Taxonomy" id="5627"/>
    <lineage>
        <taxon>Eukaryota</taxon>
        <taxon>Fungi</taxon>
        <taxon>Dikarya</taxon>
        <taxon>Basidiomycota</taxon>
        <taxon>Agaricomycotina</taxon>
        <taxon>Agaricomycetes</taxon>
        <taxon>Polyporales</taxon>
        <taxon>Grifolaceae</taxon>
        <taxon>Grifola</taxon>
    </lineage>
</organism>
<dbReference type="Gene3D" id="2.130.10.10">
    <property type="entry name" value="YVTN repeat-like/Quinoprotein amine dehydrogenase"/>
    <property type="match status" value="1"/>
</dbReference>
<dbReference type="Proteomes" id="UP000092993">
    <property type="component" value="Unassembled WGS sequence"/>
</dbReference>
<feature type="repeat" description="WD" evidence="3">
    <location>
        <begin position="31"/>
        <end position="59"/>
    </location>
</feature>
<evidence type="ECO:0000256" key="2">
    <source>
        <dbReference type="ARBA" id="ARBA00022737"/>
    </source>
</evidence>
<sequence length="371" mass="41092">MSFFSTPPSNAVGPPIMMPEKDIEVADPPGDSISSLAFSPQADYLAVGSWDNNVRIYDVGLRVPPQGKAMYGHEGPVMSVCWNKEGSKVFSGGADNAGRMFDVTTGQTQQVAQHDAPIRVVKWIESPQGNVLVSGSWDKTLKYWDLRTPNAVATVQLPERCYALDVQYPLMVVGTAERHIQVFSLTNPTTAFKSIQSPLKRQTRAISCFHTGGRYAIGSIEGRIAIQYIDEKDNDKNYSFKCHRQDQSQNVNVKDQSIVYTPYMAPSPPVVRPHPFPLSHRPPILIAYPSHAGSDGLIHFWDIDARTRLKSFAPAQSPVPATAFNRSGTIFAYAVSYDWSKGHASMVPGSPNKLMLHVCKDDEVKRKPMKR</sequence>
<dbReference type="SUPFAM" id="SSF50978">
    <property type="entry name" value="WD40 repeat-like"/>
    <property type="match status" value="1"/>
</dbReference>
<dbReference type="PROSITE" id="PS50082">
    <property type="entry name" value="WD_REPEATS_2"/>
    <property type="match status" value="3"/>
</dbReference>
<dbReference type="STRING" id="5627.A0A1C7M678"/>
<evidence type="ECO:0000256" key="1">
    <source>
        <dbReference type="ARBA" id="ARBA00022574"/>
    </source>
</evidence>
<keyword evidence="5" id="KW-1185">Reference proteome</keyword>
<dbReference type="PROSITE" id="PS50294">
    <property type="entry name" value="WD_REPEATS_REGION"/>
    <property type="match status" value="2"/>
</dbReference>
<evidence type="ECO:0000313" key="4">
    <source>
        <dbReference type="EMBL" id="OBZ72465.1"/>
    </source>
</evidence>
<dbReference type="AlphaFoldDB" id="A0A1C7M678"/>
<dbReference type="InterPro" id="IPR015943">
    <property type="entry name" value="WD40/YVTN_repeat-like_dom_sf"/>
</dbReference>
<name>A0A1C7M678_GRIFR</name>
<proteinExistence type="predicted"/>
<evidence type="ECO:0000313" key="5">
    <source>
        <dbReference type="Proteomes" id="UP000092993"/>
    </source>
</evidence>
<dbReference type="Pfam" id="PF00400">
    <property type="entry name" value="WD40"/>
    <property type="match status" value="3"/>
</dbReference>
<protein>
    <submittedName>
        <fullName evidence="4">Poly(A)+ RNA export protein</fullName>
    </submittedName>
</protein>
<dbReference type="InterPro" id="IPR001680">
    <property type="entry name" value="WD40_rpt"/>
</dbReference>
<gene>
    <name evidence="4" type="primary">rae1_0</name>
    <name evidence="4" type="ORF">A0H81_07877</name>
</gene>
<keyword evidence="2" id="KW-0677">Repeat</keyword>
<dbReference type="PANTHER" id="PTHR10971">
    <property type="entry name" value="MRNA EXPORT FACTOR AND BUB3"/>
    <property type="match status" value="1"/>
</dbReference>
<dbReference type="SMART" id="SM00320">
    <property type="entry name" value="WD40"/>
    <property type="match status" value="3"/>
</dbReference>
<reference evidence="4 5" key="1">
    <citation type="submission" date="2016-03" db="EMBL/GenBank/DDBJ databases">
        <title>Whole genome sequencing of Grifola frondosa 9006-11.</title>
        <authorList>
            <person name="Min B."/>
            <person name="Park H."/>
            <person name="Kim J.-G."/>
            <person name="Cho H."/>
            <person name="Oh Y.-L."/>
            <person name="Kong W.-S."/>
            <person name="Choi I.-G."/>
        </authorList>
    </citation>
    <scope>NUCLEOTIDE SEQUENCE [LARGE SCALE GENOMIC DNA]</scope>
    <source>
        <strain evidence="4 5">9006-11</strain>
    </source>
</reference>